<organism evidence="2 3">
    <name type="scientific">Cytobacillus depressus</name>
    <dbReference type="NCBI Taxonomy" id="1602942"/>
    <lineage>
        <taxon>Bacteria</taxon>
        <taxon>Bacillati</taxon>
        <taxon>Bacillota</taxon>
        <taxon>Bacilli</taxon>
        <taxon>Bacillales</taxon>
        <taxon>Bacillaceae</taxon>
        <taxon>Cytobacillus</taxon>
    </lineage>
</organism>
<keyword evidence="1" id="KW-0812">Transmembrane</keyword>
<sequence>MQSKLELQQDLQLIALLQRDLNLVTAFLLLTGQISIVGIFINPGDFNLSLSGPIFGRARLESKFSNEPFINTVIDIIDVIIAVLLIIDEIQVIGAFIGPRRFSIVVSGPIFGSRRHVPTLPCLKREYKFYKKIVTKYFAVDPTVFRNI</sequence>
<reference evidence="2 3" key="1">
    <citation type="journal article" date="2016" name="Antonie Van Leeuwenhoek">
        <title>Bacillus depressus sp. nov., isolated from soil of a sunflower field.</title>
        <authorList>
            <person name="Wei X."/>
            <person name="Xin D."/>
            <person name="Xin Y."/>
            <person name="Zhang H."/>
            <person name="Wang T."/>
            <person name="Zhang J."/>
        </authorList>
    </citation>
    <scope>NUCLEOTIDE SEQUENCE [LARGE SCALE GENOMIC DNA]</scope>
    <source>
        <strain evidence="2 3">BZ1</strain>
    </source>
</reference>
<keyword evidence="1" id="KW-1133">Transmembrane helix</keyword>
<feature type="transmembrane region" description="Helical" evidence="1">
    <location>
        <begin position="21"/>
        <end position="41"/>
    </location>
</feature>
<dbReference type="EMBL" id="WBOS01000015">
    <property type="protein sequence ID" value="KAB2330243.1"/>
    <property type="molecule type" value="Genomic_DNA"/>
</dbReference>
<evidence type="ECO:0000313" key="3">
    <source>
        <dbReference type="Proteomes" id="UP000481030"/>
    </source>
</evidence>
<feature type="transmembrane region" description="Helical" evidence="1">
    <location>
        <begin position="69"/>
        <end position="87"/>
    </location>
</feature>
<dbReference type="AlphaFoldDB" id="A0A6L3V233"/>
<keyword evidence="3" id="KW-1185">Reference proteome</keyword>
<keyword evidence="1" id="KW-0472">Membrane</keyword>
<proteinExistence type="predicted"/>
<dbReference type="Proteomes" id="UP000481030">
    <property type="component" value="Unassembled WGS sequence"/>
</dbReference>
<accession>A0A6L3V233</accession>
<comment type="caution">
    <text evidence="2">The sequence shown here is derived from an EMBL/GenBank/DDBJ whole genome shotgun (WGS) entry which is preliminary data.</text>
</comment>
<name>A0A6L3V233_9BACI</name>
<dbReference type="OrthoDB" id="2382365at2"/>
<protein>
    <submittedName>
        <fullName evidence="2">Uncharacterized protein</fullName>
    </submittedName>
</protein>
<evidence type="ECO:0000313" key="2">
    <source>
        <dbReference type="EMBL" id="KAB2330243.1"/>
    </source>
</evidence>
<gene>
    <name evidence="2" type="ORF">F7731_20605</name>
</gene>
<evidence type="ECO:0000256" key="1">
    <source>
        <dbReference type="SAM" id="Phobius"/>
    </source>
</evidence>